<protein>
    <submittedName>
        <fullName evidence="3">Universal stress protein</fullName>
    </submittedName>
</protein>
<dbReference type="Gene3D" id="3.40.50.620">
    <property type="entry name" value="HUPs"/>
    <property type="match status" value="2"/>
</dbReference>
<dbReference type="InterPro" id="IPR006015">
    <property type="entry name" value="Universal_stress_UspA"/>
</dbReference>
<feature type="domain" description="UspA" evidence="2">
    <location>
        <begin position="6"/>
        <end position="137"/>
    </location>
</feature>
<organism evidence="3 4">
    <name type="scientific">Candidatus Sulfurimonas baltica</name>
    <dbReference type="NCBI Taxonomy" id="2740404"/>
    <lineage>
        <taxon>Bacteria</taxon>
        <taxon>Pseudomonadati</taxon>
        <taxon>Campylobacterota</taxon>
        <taxon>Epsilonproteobacteria</taxon>
        <taxon>Campylobacterales</taxon>
        <taxon>Sulfurimonadaceae</taxon>
        <taxon>Sulfurimonas</taxon>
    </lineage>
</organism>
<gene>
    <name evidence="3" type="ORF">HUE88_05720</name>
</gene>
<feature type="domain" description="UspA" evidence="2">
    <location>
        <begin position="175"/>
        <end position="281"/>
    </location>
</feature>
<dbReference type="SUPFAM" id="SSF52402">
    <property type="entry name" value="Adenine nucleotide alpha hydrolases-like"/>
    <property type="match status" value="2"/>
</dbReference>
<dbReference type="CDD" id="cd00293">
    <property type="entry name" value="USP-like"/>
    <property type="match status" value="2"/>
</dbReference>
<sequence>MKEVCNILVAIDKSNMSQEALKRAISIAKEKDAQLYIIHIIESSFLAPVFVSSIDEDTLRSSITQQIETLNEEAKVDFILFIESGTPASLIGYKAKKIKADLLVVGINDKTDIRNEHFGSTALKLIQKTNIPVLIVKNEVVGNYNKMIFPTNLSDYSKESILLANTLFSKTSKKYISACESLYELETLEERISVQEKKSYKIELFKSAKIKLDEFLGDVEDGEIELIACDTSANEDLLENIEKDDSDLLVLGSKGVNNLNSFIFGSTATYLLQRSSIDTLIYVPIKSKKSSSNIEEKDKSSAIEQDLQSRRDEIRSDFESLFEEHLKIANWNIPEAEDQKIAEGLSLILDEKLDEIKQKIKEGRYQEKRTDFWV</sequence>
<reference evidence="3 4" key="1">
    <citation type="submission" date="2020-05" db="EMBL/GenBank/DDBJ databases">
        <title>Sulfurimonas marisnigri, sp. nov., and Sulfurimonas baltica, sp. nov., manganese oxide reducing chemolithoautotrophs of the class Epsilonproteobacteria isolated from the pelagic redoxclines of the Black and Baltic Seas and emended description of the genus Sulfurimonas.</title>
        <authorList>
            <person name="Henkel J.V."/>
            <person name="Laudan C."/>
            <person name="Werner J."/>
            <person name="Neu T."/>
            <person name="Plewe S."/>
            <person name="Sproer C."/>
            <person name="Bunk B."/>
            <person name="Schulz-Vogt H.N."/>
        </authorList>
    </citation>
    <scope>NUCLEOTIDE SEQUENCE [LARGE SCALE GENOMIC DNA]</scope>
    <source>
        <strain evidence="3 4">GD2</strain>
    </source>
</reference>
<dbReference type="AlphaFoldDB" id="A0A7S7LXD7"/>
<dbReference type="InterPro" id="IPR006016">
    <property type="entry name" value="UspA"/>
</dbReference>
<evidence type="ECO:0000313" key="4">
    <source>
        <dbReference type="Proteomes" id="UP000593994"/>
    </source>
</evidence>
<accession>A0A7S7LXD7</accession>
<dbReference type="PRINTS" id="PR01438">
    <property type="entry name" value="UNVRSLSTRESS"/>
</dbReference>
<keyword evidence="4" id="KW-1185">Reference proteome</keyword>
<name>A0A7S7LXD7_9BACT</name>
<dbReference type="RefSeq" id="WP_194371989.1">
    <property type="nucleotide sequence ID" value="NZ_CP054492.1"/>
</dbReference>
<evidence type="ECO:0000259" key="2">
    <source>
        <dbReference type="Pfam" id="PF00582"/>
    </source>
</evidence>
<evidence type="ECO:0000256" key="1">
    <source>
        <dbReference type="ARBA" id="ARBA00008791"/>
    </source>
</evidence>
<comment type="similarity">
    <text evidence="1">Belongs to the universal stress protein A family.</text>
</comment>
<dbReference type="Proteomes" id="UP000593994">
    <property type="component" value="Chromosome"/>
</dbReference>
<evidence type="ECO:0000313" key="3">
    <source>
        <dbReference type="EMBL" id="QOY53177.1"/>
    </source>
</evidence>
<dbReference type="InterPro" id="IPR014729">
    <property type="entry name" value="Rossmann-like_a/b/a_fold"/>
</dbReference>
<dbReference type="Pfam" id="PF00582">
    <property type="entry name" value="Usp"/>
    <property type="match status" value="2"/>
</dbReference>
<dbReference type="PANTHER" id="PTHR46268:SF6">
    <property type="entry name" value="UNIVERSAL STRESS PROTEIN UP12"/>
    <property type="match status" value="1"/>
</dbReference>
<dbReference type="PANTHER" id="PTHR46268">
    <property type="entry name" value="STRESS RESPONSE PROTEIN NHAX"/>
    <property type="match status" value="1"/>
</dbReference>
<dbReference type="EMBL" id="CP054492">
    <property type="protein sequence ID" value="QOY53177.1"/>
    <property type="molecule type" value="Genomic_DNA"/>
</dbReference>
<proteinExistence type="inferred from homology"/>
<dbReference type="KEGG" id="sbal:HUE88_05720"/>